<evidence type="ECO:0000256" key="5">
    <source>
        <dbReference type="ARBA" id="ARBA00022741"/>
    </source>
</evidence>
<dbReference type="GO" id="GO:0008270">
    <property type="term" value="F:zinc ion binding"/>
    <property type="evidence" value="ECO:0007669"/>
    <property type="project" value="UniProtKB-UniRule"/>
</dbReference>
<dbReference type="CDD" id="cd00672">
    <property type="entry name" value="CysRS_core"/>
    <property type="match status" value="1"/>
</dbReference>
<dbReference type="SUPFAM" id="SSF47323">
    <property type="entry name" value="Anticodon-binding domain of a subclass of class I aminoacyl-tRNA synthetases"/>
    <property type="match status" value="1"/>
</dbReference>
<feature type="short sequence motif" description="'KMSKS' region" evidence="10">
    <location>
        <begin position="279"/>
        <end position="283"/>
    </location>
</feature>
<dbReference type="InterPro" id="IPR009080">
    <property type="entry name" value="tRNAsynth_Ia_anticodon-bd"/>
</dbReference>
<feature type="binding site" evidence="10">
    <location>
        <position position="282"/>
    </location>
    <ligand>
        <name>ATP</name>
        <dbReference type="ChEBI" id="CHEBI:30616"/>
    </ligand>
</feature>
<evidence type="ECO:0000256" key="8">
    <source>
        <dbReference type="ARBA" id="ARBA00022917"/>
    </source>
</evidence>
<reference evidence="13 14" key="1">
    <citation type="submission" date="2018-01" db="EMBL/GenBank/DDBJ databases">
        <title>Genomic Sequence of Chromobacterium MWU13-2610 from wild cranberry bogs within the Cape Cod National Seashore.</title>
        <authorList>
            <person name="O'Hara-Hanley K."/>
            <person name="Soby S."/>
            <person name="Harrison A."/>
        </authorList>
    </citation>
    <scope>NUCLEOTIDE SEQUENCE [LARGE SCALE GENOMIC DNA]</scope>
    <source>
        <strain evidence="13 14">MWU13-2610</strain>
    </source>
</reference>
<dbReference type="InterPro" id="IPR056411">
    <property type="entry name" value="CysS_C"/>
</dbReference>
<evidence type="ECO:0000256" key="3">
    <source>
        <dbReference type="ARBA" id="ARBA00022598"/>
    </source>
</evidence>
<feature type="binding site" evidence="10">
    <location>
        <position position="29"/>
    </location>
    <ligand>
        <name>Zn(2+)</name>
        <dbReference type="ChEBI" id="CHEBI:29105"/>
    </ligand>
</feature>
<protein>
    <recommendedName>
        <fullName evidence="10">Cysteine--tRNA ligase</fullName>
        <ecNumber evidence="10">6.1.1.16</ecNumber>
    </recommendedName>
    <alternativeName>
        <fullName evidence="10">Cysteinyl-tRNA synthetase</fullName>
        <shortName evidence="10">CysRS</shortName>
    </alternativeName>
</protein>
<evidence type="ECO:0000313" key="14">
    <source>
        <dbReference type="Proteomes" id="UP000236416"/>
    </source>
</evidence>
<evidence type="ECO:0000313" key="13">
    <source>
        <dbReference type="EMBL" id="POA98443.1"/>
    </source>
</evidence>
<dbReference type="RefSeq" id="WP_103320245.1">
    <property type="nucleotide sequence ID" value="NZ_PPTF01000057.1"/>
</dbReference>
<evidence type="ECO:0000256" key="7">
    <source>
        <dbReference type="ARBA" id="ARBA00022840"/>
    </source>
</evidence>
<dbReference type="InterPro" id="IPR015803">
    <property type="entry name" value="Cys-tRNA-ligase"/>
</dbReference>
<feature type="domain" description="Cysteinyl-tRNA ligase anticodon binding" evidence="12">
    <location>
        <begin position="408"/>
        <end position="452"/>
    </location>
</feature>
<gene>
    <name evidence="10" type="primary">cysS</name>
    <name evidence="13" type="ORF">C2134_11705</name>
</gene>
<dbReference type="EMBL" id="PPTF01000057">
    <property type="protein sequence ID" value="POA98443.1"/>
    <property type="molecule type" value="Genomic_DNA"/>
</dbReference>
<dbReference type="GO" id="GO:0004817">
    <property type="term" value="F:cysteine-tRNA ligase activity"/>
    <property type="evidence" value="ECO:0007669"/>
    <property type="project" value="UniProtKB-UniRule"/>
</dbReference>
<comment type="cofactor">
    <cofactor evidence="10">
        <name>Zn(2+)</name>
        <dbReference type="ChEBI" id="CHEBI:29105"/>
    </cofactor>
    <text evidence="10">Binds 1 zinc ion per subunit.</text>
</comment>
<evidence type="ECO:0000256" key="6">
    <source>
        <dbReference type="ARBA" id="ARBA00022833"/>
    </source>
</evidence>
<dbReference type="Pfam" id="PF01406">
    <property type="entry name" value="tRNA-synt_1e"/>
    <property type="match status" value="1"/>
</dbReference>
<keyword evidence="4 10" id="KW-0479">Metal-binding</keyword>
<dbReference type="Proteomes" id="UP000236416">
    <property type="component" value="Unassembled WGS sequence"/>
</dbReference>
<keyword evidence="10" id="KW-0963">Cytoplasm</keyword>
<name>A0A2K4MN03_9NEIS</name>
<dbReference type="EC" id="6.1.1.16" evidence="10"/>
<dbReference type="NCBIfam" id="TIGR00435">
    <property type="entry name" value="cysS"/>
    <property type="match status" value="1"/>
</dbReference>
<comment type="similarity">
    <text evidence="1 10">Belongs to the class-I aminoacyl-tRNA synthetase family.</text>
</comment>
<dbReference type="InterPro" id="IPR032678">
    <property type="entry name" value="tRNA-synt_1_cat_dom"/>
</dbReference>
<evidence type="ECO:0000256" key="1">
    <source>
        <dbReference type="ARBA" id="ARBA00005594"/>
    </source>
</evidence>
<feature type="binding site" evidence="10">
    <location>
        <position position="247"/>
    </location>
    <ligand>
        <name>Zn(2+)</name>
        <dbReference type="ChEBI" id="CHEBI:29105"/>
    </ligand>
</feature>
<dbReference type="GO" id="GO:0005524">
    <property type="term" value="F:ATP binding"/>
    <property type="evidence" value="ECO:0007669"/>
    <property type="project" value="UniProtKB-UniRule"/>
</dbReference>
<keyword evidence="3 10" id="KW-0436">Ligase</keyword>
<dbReference type="GO" id="GO:0005829">
    <property type="term" value="C:cytosol"/>
    <property type="evidence" value="ECO:0007669"/>
    <property type="project" value="TreeGrafter"/>
</dbReference>
<dbReference type="SUPFAM" id="SSF52374">
    <property type="entry name" value="Nucleotidylyl transferase"/>
    <property type="match status" value="1"/>
</dbReference>
<evidence type="ECO:0000259" key="12">
    <source>
        <dbReference type="Pfam" id="PF23493"/>
    </source>
</evidence>
<sequence>MQLHLYDTWHRAVRLFTPLHAERVGLYCCGPTVYDYAHIGNLRTYLFEDTLRRALEFNGYAVRHVVNITDVGHLVSDGDEGEDKMEAGSRRAGGASAWGIAARFTEAFQQDLAALNVLPPTLWSRATDHIAEQIAYIAALEAKGYAYRTDDGIYFDTSRLDDYGHLARLDRSGLQAGSRVGLGAKRSPTDFALWKFSPAGQQRQMEWASPWGVGFPGWHIECSAMSAKHLGPWFDIHCGGEDHIPVHHSNEIAQSQGCHGTRAANFWMHGYFLQLDDAKMSKSSGDFLRLQTLIDRGYDPLAYRYLNLTAHYRKQMNFSWEAMDAASLALDKLRRQYAAWPEGGEVDGTFVEAFTAEINQDLNTPRALALVWGLVKSKCREGDKKATLRHCDRALGLDLDGWPAMAAEIPAPVLALAKSREAARAARNWQEADALRAAILDQGYAVEDGPDGARVKPLV</sequence>
<dbReference type="InterPro" id="IPR014729">
    <property type="entry name" value="Rossmann-like_a/b/a_fold"/>
</dbReference>
<keyword evidence="5 10" id="KW-0547">Nucleotide-binding</keyword>
<proteinExistence type="inferred from homology"/>
<keyword evidence="14" id="KW-1185">Reference proteome</keyword>
<dbReference type="AlphaFoldDB" id="A0A2K4MN03"/>
<dbReference type="GO" id="GO:0006423">
    <property type="term" value="P:cysteinyl-tRNA aminoacylation"/>
    <property type="evidence" value="ECO:0007669"/>
    <property type="project" value="UniProtKB-UniRule"/>
</dbReference>
<dbReference type="PANTHER" id="PTHR10890:SF3">
    <property type="entry name" value="CYSTEINE--TRNA LIGASE, CYTOPLASMIC"/>
    <property type="match status" value="1"/>
</dbReference>
<keyword evidence="6 10" id="KW-0862">Zinc</keyword>
<evidence type="ECO:0000256" key="2">
    <source>
        <dbReference type="ARBA" id="ARBA00011245"/>
    </source>
</evidence>
<dbReference type="InterPro" id="IPR024909">
    <property type="entry name" value="Cys-tRNA/MSH_ligase"/>
</dbReference>
<keyword evidence="8 10" id="KW-0648">Protein biosynthesis</keyword>
<evidence type="ECO:0000256" key="10">
    <source>
        <dbReference type="HAMAP-Rule" id="MF_00041"/>
    </source>
</evidence>
<evidence type="ECO:0000256" key="9">
    <source>
        <dbReference type="ARBA" id="ARBA00023146"/>
    </source>
</evidence>
<comment type="catalytic activity">
    <reaction evidence="10">
        <text>tRNA(Cys) + L-cysteine + ATP = L-cysteinyl-tRNA(Cys) + AMP + diphosphate</text>
        <dbReference type="Rhea" id="RHEA:17773"/>
        <dbReference type="Rhea" id="RHEA-COMP:9661"/>
        <dbReference type="Rhea" id="RHEA-COMP:9679"/>
        <dbReference type="ChEBI" id="CHEBI:30616"/>
        <dbReference type="ChEBI" id="CHEBI:33019"/>
        <dbReference type="ChEBI" id="CHEBI:35235"/>
        <dbReference type="ChEBI" id="CHEBI:78442"/>
        <dbReference type="ChEBI" id="CHEBI:78517"/>
        <dbReference type="ChEBI" id="CHEBI:456215"/>
        <dbReference type="EC" id="6.1.1.16"/>
    </reaction>
</comment>
<dbReference type="Pfam" id="PF23493">
    <property type="entry name" value="CysS_C"/>
    <property type="match status" value="1"/>
</dbReference>
<feature type="domain" description="tRNA synthetases class I catalytic" evidence="11">
    <location>
        <begin position="16"/>
        <end position="326"/>
    </location>
</feature>
<evidence type="ECO:0000259" key="11">
    <source>
        <dbReference type="Pfam" id="PF01406"/>
    </source>
</evidence>
<feature type="short sequence motif" description="'HIGH' region" evidence="10">
    <location>
        <begin position="31"/>
        <end position="41"/>
    </location>
</feature>
<evidence type="ECO:0000256" key="4">
    <source>
        <dbReference type="ARBA" id="ARBA00022723"/>
    </source>
</evidence>
<comment type="subcellular location">
    <subcellularLocation>
        <location evidence="10">Cytoplasm</location>
    </subcellularLocation>
</comment>
<dbReference type="PANTHER" id="PTHR10890">
    <property type="entry name" value="CYSTEINYL-TRNA SYNTHETASE"/>
    <property type="match status" value="1"/>
</dbReference>
<feature type="binding site" evidence="10">
    <location>
        <position position="251"/>
    </location>
    <ligand>
        <name>Zn(2+)</name>
        <dbReference type="ChEBI" id="CHEBI:29105"/>
    </ligand>
</feature>
<keyword evidence="9 10" id="KW-0030">Aminoacyl-tRNA synthetase</keyword>
<comment type="subunit">
    <text evidence="2 10">Monomer.</text>
</comment>
<dbReference type="Gene3D" id="3.40.50.620">
    <property type="entry name" value="HUPs"/>
    <property type="match status" value="1"/>
</dbReference>
<accession>A0A2K4MN03</accession>
<dbReference type="Gene3D" id="1.20.120.640">
    <property type="entry name" value="Anticodon-binding domain of a subclass of class I aminoacyl-tRNA synthetases"/>
    <property type="match status" value="1"/>
</dbReference>
<comment type="caution">
    <text evidence="13">The sequence shown here is derived from an EMBL/GenBank/DDBJ whole genome shotgun (WGS) entry which is preliminary data.</text>
</comment>
<dbReference type="HAMAP" id="MF_00041">
    <property type="entry name" value="Cys_tRNA_synth"/>
    <property type="match status" value="1"/>
</dbReference>
<keyword evidence="7 10" id="KW-0067">ATP-binding</keyword>
<organism evidence="13 14">
    <name type="scientific">Chromobacterium sinusclupearum</name>
    <dbReference type="NCBI Taxonomy" id="2077146"/>
    <lineage>
        <taxon>Bacteria</taxon>
        <taxon>Pseudomonadati</taxon>
        <taxon>Pseudomonadota</taxon>
        <taxon>Betaproteobacteria</taxon>
        <taxon>Neisseriales</taxon>
        <taxon>Chromobacteriaceae</taxon>
        <taxon>Chromobacterium</taxon>
    </lineage>
</organism>
<feature type="binding site" evidence="10">
    <location>
        <position position="222"/>
    </location>
    <ligand>
        <name>Zn(2+)</name>
        <dbReference type="ChEBI" id="CHEBI:29105"/>
    </ligand>
</feature>
<dbReference type="PRINTS" id="PR00983">
    <property type="entry name" value="TRNASYNTHCYS"/>
</dbReference>